<dbReference type="InterPro" id="IPR050991">
    <property type="entry name" value="ECM_Regulatory_Proteins"/>
</dbReference>
<keyword evidence="5" id="KW-1185">Reference proteome</keyword>
<reference evidence="6 7" key="1">
    <citation type="submission" date="2025-04" db="UniProtKB">
        <authorList>
            <consortium name="RefSeq"/>
        </authorList>
    </citation>
    <scope>IDENTIFICATION</scope>
</reference>
<name>A0A9Y4K1Y6_9TELE</name>
<gene>
    <name evidence="6 7" type="primary">LOC103358023</name>
</gene>
<dbReference type="SUPFAM" id="SSF49265">
    <property type="entry name" value="Fibronectin type III"/>
    <property type="match status" value="3"/>
</dbReference>
<feature type="domain" description="C-type lectin" evidence="3">
    <location>
        <begin position="22"/>
        <end position="121"/>
    </location>
</feature>
<dbReference type="InterPro" id="IPR036116">
    <property type="entry name" value="FN3_sf"/>
</dbReference>
<dbReference type="SUPFAM" id="SSF56436">
    <property type="entry name" value="C-type lectin-like"/>
    <property type="match status" value="1"/>
</dbReference>
<dbReference type="CDD" id="cd00063">
    <property type="entry name" value="FN3"/>
    <property type="match status" value="4"/>
</dbReference>
<feature type="signal peptide" evidence="2">
    <location>
        <begin position="1"/>
        <end position="23"/>
    </location>
</feature>
<feature type="domain" description="Fibronectin type-III" evidence="4">
    <location>
        <begin position="562"/>
        <end position="651"/>
    </location>
</feature>
<proteinExistence type="predicted"/>
<evidence type="ECO:0000313" key="7">
    <source>
        <dbReference type="RefSeq" id="XP_008281042.1"/>
    </source>
</evidence>
<dbReference type="PANTHER" id="PTHR46708">
    <property type="entry name" value="TENASCIN"/>
    <property type="match status" value="1"/>
</dbReference>
<dbReference type="Gene3D" id="3.10.100.10">
    <property type="entry name" value="Mannose-Binding Protein A, subunit A"/>
    <property type="match status" value="1"/>
</dbReference>
<dbReference type="Pfam" id="PF00041">
    <property type="entry name" value="fn3"/>
    <property type="match status" value="5"/>
</dbReference>
<dbReference type="InterPro" id="IPR016187">
    <property type="entry name" value="CTDL_fold"/>
</dbReference>
<feature type="domain" description="Fibronectin type-III" evidence="4">
    <location>
        <begin position="386"/>
        <end position="476"/>
    </location>
</feature>
<evidence type="ECO:0000313" key="6">
    <source>
        <dbReference type="RefSeq" id="XP_008281041.1"/>
    </source>
</evidence>
<keyword evidence="2" id="KW-0732">Signal</keyword>
<keyword evidence="1" id="KW-0677">Repeat</keyword>
<dbReference type="RefSeq" id="XP_008281041.1">
    <property type="nucleotide sequence ID" value="XM_008282819.1"/>
</dbReference>
<evidence type="ECO:0000256" key="1">
    <source>
        <dbReference type="ARBA" id="ARBA00022737"/>
    </source>
</evidence>
<feature type="domain" description="Fibronectin type-III" evidence="4">
    <location>
        <begin position="217"/>
        <end position="301"/>
    </location>
</feature>
<dbReference type="InterPro" id="IPR001304">
    <property type="entry name" value="C-type_lectin-like"/>
</dbReference>
<accession>A0A9Y4K1Y6</accession>
<dbReference type="Proteomes" id="UP000694891">
    <property type="component" value="Unplaced"/>
</dbReference>
<organism evidence="5 6">
    <name type="scientific">Stegastes partitus</name>
    <name type="common">bicolor damselfish</name>
    <dbReference type="NCBI Taxonomy" id="144197"/>
    <lineage>
        <taxon>Eukaryota</taxon>
        <taxon>Metazoa</taxon>
        <taxon>Chordata</taxon>
        <taxon>Craniata</taxon>
        <taxon>Vertebrata</taxon>
        <taxon>Euteleostomi</taxon>
        <taxon>Actinopterygii</taxon>
        <taxon>Neopterygii</taxon>
        <taxon>Teleostei</taxon>
        <taxon>Neoteleostei</taxon>
        <taxon>Acanthomorphata</taxon>
        <taxon>Ovalentaria</taxon>
        <taxon>Pomacentridae</taxon>
        <taxon>Stegastes</taxon>
    </lineage>
</organism>
<dbReference type="InterPro" id="IPR016186">
    <property type="entry name" value="C-type_lectin-like/link_sf"/>
</dbReference>
<evidence type="ECO:0000259" key="3">
    <source>
        <dbReference type="PROSITE" id="PS50041"/>
    </source>
</evidence>
<dbReference type="Gene3D" id="2.60.40.10">
    <property type="entry name" value="Immunoglobulins"/>
    <property type="match status" value="5"/>
</dbReference>
<dbReference type="AlphaFoldDB" id="A0A9Y4K1Y6"/>
<dbReference type="PROSITE" id="PS50041">
    <property type="entry name" value="C_TYPE_LECTIN_2"/>
    <property type="match status" value="1"/>
</dbReference>
<sequence length="705" mass="77931">MGKLQDPVCVLICWALMLMYSIADRQYFIQDHNLTWDEARNHCQVCFTELATLNHDNIETIVKNLSSEHWTGLRKNLNSTSNSIGNVSMSWSHWSNGDPLTFQNWYPGWPVLKPSPPDKDCCSCSCTCPAATRNDFANFTEANVTDWEYFGADAENITSSLFTGLPACTRSPMPTPAPSESDEKYIEDSCVAMLSFGPWVEKSCLELLPFICYEEHFSGEVNVTNLSPESATLTWRKVPGDITHYRVVAKGDKDLMENKTETTHDLVNLTAGTLYAVQVFSVKCERELNPQSVTFYTTPNKVENLTVTRVTETSIDVSWEKPAGSLDFFLFKVGSSETEINKATNHKQVVGLIPGGSYTITVLSGVKDSSTRSEESTITVYTKPDIVSDMTASNNTENSLVLSWGPPDGNFTGFLVKAMNSSDHTLFKKEVNQTLCAVQVTELPIGNKITLVVTTLTNHTLKGNATTIFAYTAPGPISNLNVETDDNSLNATWGLPEGNYSSFAIELLLDEETVDTKSNITQARIEFKTLKPASNYTVVVRAVSGHLKGPPTAFSNFTLPSPPKNPTNASVDKTSITFKWTAPGNITKAKYLVELSSTFWGQSWSDSISDTTTHTFYNLTSGTKYFFKVYTLAGEHKSLPATTDATTVPDEVEISLSMVCSSAESLLCDNESTRKNVFEQLRDHFKVNLLYDAIVWSLTDQATEA</sequence>
<dbReference type="PROSITE" id="PS50853">
    <property type="entry name" value="FN3"/>
    <property type="match status" value="3"/>
</dbReference>
<evidence type="ECO:0000256" key="2">
    <source>
        <dbReference type="SAM" id="SignalP"/>
    </source>
</evidence>
<protein>
    <submittedName>
        <fullName evidence="6 7">Receptor-type tyrosine-protein phosphatase beta-like</fullName>
    </submittedName>
</protein>
<evidence type="ECO:0000259" key="4">
    <source>
        <dbReference type="PROSITE" id="PS50853"/>
    </source>
</evidence>
<dbReference type="RefSeq" id="XP_008281042.1">
    <property type="nucleotide sequence ID" value="XM_008282820.1"/>
</dbReference>
<dbReference type="SMART" id="SM00060">
    <property type="entry name" value="FN3"/>
    <property type="match status" value="5"/>
</dbReference>
<dbReference type="GeneID" id="103358023"/>
<dbReference type="PANTHER" id="PTHR46708:SF11">
    <property type="entry name" value="RECEPTOR-TYPE TYROSINE-PROTEIN PHOSPHATASE ETA-LIKE"/>
    <property type="match status" value="1"/>
</dbReference>
<dbReference type="InterPro" id="IPR003961">
    <property type="entry name" value="FN3_dom"/>
</dbReference>
<feature type="chain" id="PRO_5044704346" evidence="2">
    <location>
        <begin position="24"/>
        <end position="705"/>
    </location>
</feature>
<dbReference type="InterPro" id="IPR013783">
    <property type="entry name" value="Ig-like_fold"/>
</dbReference>
<evidence type="ECO:0000313" key="5">
    <source>
        <dbReference type="Proteomes" id="UP000694891"/>
    </source>
</evidence>